<dbReference type="FunFam" id="3.30.70.330:FF:000043">
    <property type="entry name" value="paraspeckle component 1 isoform X1"/>
    <property type="match status" value="1"/>
</dbReference>
<dbReference type="InterPro" id="IPR035979">
    <property type="entry name" value="RBD_domain_sf"/>
</dbReference>
<keyword evidence="1" id="KW-0677">Repeat</keyword>
<evidence type="ECO:0000259" key="5">
    <source>
        <dbReference type="PROSITE" id="PS50102"/>
    </source>
</evidence>
<dbReference type="Pfam" id="PF00076">
    <property type="entry name" value="RRM_1"/>
    <property type="match status" value="2"/>
</dbReference>
<evidence type="ECO:0000256" key="3">
    <source>
        <dbReference type="PROSITE-ProRule" id="PRU00176"/>
    </source>
</evidence>
<gene>
    <name evidence="6" type="ORF">NQ314_005809</name>
</gene>
<keyword evidence="2 3" id="KW-0694">RNA-binding</keyword>
<protein>
    <recommendedName>
        <fullName evidence="5">RRM domain-containing protein</fullName>
    </recommendedName>
</protein>
<dbReference type="InterPro" id="IPR012975">
    <property type="entry name" value="NOPS"/>
</dbReference>
<accession>A0AAV8ZEB0</accession>
<evidence type="ECO:0000256" key="1">
    <source>
        <dbReference type="ARBA" id="ARBA00022737"/>
    </source>
</evidence>
<evidence type="ECO:0000256" key="4">
    <source>
        <dbReference type="SAM" id="MobiDB-lite"/>
    </source>
</evidence>
<dbReference type="AlphaFoldDB" id="A0AAV8ZEB0"/>
<evidence type="ECO:0000256" key="2">
    <source>
        <dbReference type="ARBA" id="ARBA00022884"/>
    </source>
</evidence>
<dbReference type="PANTHER" id="PTHR23189">
    <property type="entry name" value="RNA RECOGNITION MOTIF-CONTAINING"/>
    <property type="match status" value="1"/>
</dbReference>
<reference evidence="6" key="1">
    <citation type="journal article" date="2023" name="Insect Mol. Biol.">
        <title>Genome sequencing provides insights into the evolution of gene families encoding plant cell wall-degrading enzymes in longhorned beetles.</title>
        <authorList>
            <person name="Shin N.R."/>
            <person name="Okamura Y."/>
            <person name="Kirsch R."/>
            <person name="Pauchet Y."/>
        </authorList>
    </citation>
    <scope>NUCLEOTIDE SEQUENCE</scope>
    <source>
        <strain evidence="6">RBIC_L_NR</strain>
    </source>
</reference>
<dbReference type="GO" id="GO:0003723">
    <property type="term" value="F:RNA binding"/>
    <property type="evidence" value="ECO:0007669"/>
    <property type="project" value="UniProtKB-UniRule"/>
</dbReference>
<dbReference type="Gene3D" id="6.10.250.1170">
    <property type="match status" value="1"/>
</dbReference>
<name>A0AAV8ZEB0_9CUCU</name>
<dbReference type="InterPro" id="IPR012677">
    <property type="entry name" value="Nucleotide-bd_a/b_plait_sf"/>
</dbReference>
<keyword evidence="7" id="KW-1185">Reference proteome</keyword>
<dbReference type="PROSITE" id="PS50102">
    <property type="entry name" value="RRM"/>
    <property type="match status" value="2"/>
</dbReference>
<comment type="caution">
    <text evidence="6">The sequence shown here is derived from an EMBL/GenBank/DDBJ whole genome shotgun (WGS) entry which is preliminary data.</text>
</comment>
<feature type="region of interest" description="Disordered" evidence="4">
    <location>
        <begin position="1"/>
        <end position="22"/>
    </location>
</feature>
<dbReference type="Gene3D" id="3.30.70.330">
    <property type="match status" value="2"/>
</dbReference>
<dbReference type="InterPro" id="IPR000504">
    <property type="entry name" value="RRM_dom"/>
</dbReference>
<dbReference type="Proteomes" id="UP001162156">
    <property type="component" value="Unassembled WGS sequence"/>
</dbReference>
<feature type="compositionally biased region" description="Low complexity" evidence="4">
    <location>
        <begin position="1"/>
        <end position="10"/>
    </location>
</feature>
<feature type="domain" description="RRM" evidence="5">
    <location>
        <begin position="60"/>
        <end position="132"/>
    </location>
</feature>
<dbReference type="EMBL" id="JANEYF010001596">
    <property type="protein sequence ID" value="KAJ8962027.1"/>
    <property type="molecule type" value="Genomic_DNA"/>
</dbReference>
<dbReference type="SUPFAM" id="SSF54928">
    <property type="entry name" value="RNA-binding domain, RBD"/>
    <property type="match status" value="1"/>
</dbReference>
<organism evidence="6 7">
    <name type="scientific">Rhamnusium bicolor</name>
    <dbReference type="NCBI Taxonomy" id="1586634"/>
    <lineage>
        <taxon>Eukaryota</taxon>
        <taxon>Metazoa</taxon>
        <taxon>Ecdysozoa</taxon>
        <taxon>Arthropoda</taxon>
        <taxon>Hexapoda</taxon>
        <taxon>Insecta</taxon>
        <taxon>Pterygota</taxon>
        <taxon>Neoptera</taxon>
        <taxon>Endopterygota</taxon>
        <taxon>Coleoptera</taxon>
        <taxon>Polyphaga</taxon>
        <taxon>Cucujiformia</taxon>
        <taxon>Chrysomeloidea</taxon>
        <taxon>Cerambycidae</taxon>
        <taxon>Lepturinae</taxon>
        <taxon>Rhagiini</taxon>
        <taxon>Rhamnusium</taxon>
    </lineage>
</organism>
<proteinExistence type="predicted"/>
<dbReference type="Pfam" id="PF08075">
    <property type="entry name" value="NOPS"/>
    <property type="match status" value="1"/>
</dbReference>
<dbReference type="SMART" id="SM00360">
    <property type="entry name" value="RRM"/>
    <property type="match status" value="2"/>
</dbReference>
<evidence type="ECO:0000313" key="6">
    <source>
        <dbReference type="EMBL" id="KAJ8962027.1"/>
    </source>
</evidence>
<sequence>MEACSSTTSNKKSKIKNRKSDGTRIPRSEFDIINDKLRSIHCPLVDLQPVRYEGKFLGRYRLYIGNISNSVSKDDLEGLFKAFGEINDVFIQPNKNFAFVRMDYFHNAFKAKQQLNGTVLKDRKIYITFSPQASITVKHLSPLVSNELLHIAFAVFGDIEYSFIVTDKRGKSIGEGVVDFTKKSSAVAAKKYCTEHMFFVTCSLKPIIIEDYVPPADMDGLPEEMVRKIHSLYEERELGPRFAMPGSFEYEYGKRFKELWENYNMKFSMLKAELESEESKLEIDLMRARYDHETERLKNMIRQRELEKERYCQKLDDEIRQTQRVESHLLDEGSKIAFKPPENLFMQANQLNDMLDSEEREIQEQWRMVEYGSDYKISNYQQEPYFANKNHRKGPEVIIHCQKRQRFK</sequence>
<feature type="domain" description="RRM" evidence="5">
    <location>
        <begin position="133"/>
        <end position="214"/>
    </location>
</feature>
<evidence type="ECO:0000313" key="7">
    <source>
        <dbReference type="Proteomes" id="UP001162156"/>
    </source>
</evidence>